<keyword evidence="1" id="KW-0677">Repeat</keyword>
<comment type="caution">
    <text evidence="4">The sequence shown here is derived from an EMBL/GenBank/DDBJ whole genome shotgun (WGS) entry which is preliminary data.</text>
</comment>
<feature type="signal peptide" evidence="2">
    <location>
        <begin position="1"/>
        <end position="24"/>
    </location>
</feature>
<dbReference type="PANTHER" id="PTHR43308:SF5">
    <property type="entry name" value="S-LAYER PROTEIN _ PEPTIDOGLYCAN ENDO-BETA-N-ACETYLGLUCOSAMINIDASE"/>
    <property type="match status" value="1"/>
</dbReference>
<evidence type="ECO:0000256" key="2">
    <source>
        <dbReference type="SAM" id="SignalP"/>
    </source>
</evidence>
<feature type="domain" description="SLH" evidence="3">
    <location>
        <begin position="159"/>
        <end position="222"/>
    </location>
</feature>
<feature type="chain" id="PRO_5039073703" evidence="2">
    <location>
        <begin position="25"/>
        <end position="614"/>
    </location>
</feature>
<name>A0A9D1F7M3_9FIRM</name>
<accession>A0A9D1F7M3</accession>
<evidence type="ECO:0000313" key="4">
    <source>
        <dbReference type="EMBL" id="HIS63890.1"/>
    </source>
</evidence>
<dbReference type="InterPro" id="IPR001119">
    <property type="entry name" value="SLH_dom"/>
</dbReference>
<gene>
    <name evidence="4" type="ORF">IAA83_00790</name>
</gene>
<proteinExistence type="predicted"/>
<dbReference type="AlphaFoldDB" id="A0A9D1F7M3"/>
<evidence type="ECO:0000259" key="3">
    <source>
        <dbReference type="PROSITE" id="PS51272"/>
    </source>
</evidence>
<dbReference type="Pfam" id="PF00395">
    <property type="entry name" value="SLH"/>
    <property type="match status" value="2"/>
</dbReference>
<sequence>MKKRIVALLLSLGLLLSLPTPVLAAEFTDLKDHWAAPYLNELADLGFLTGYEDGTVKPDRIVTACEAIALLTRLYSPTDDVSAQIHEDYGTFVATYVAPELSWAYDELELCLATGILSQNELKNLRLTTAIDKELLSVLFVRALQLNDEAEALSDSGVTLTFKDTIDITKAYRGHIAVLLDNKIVNGNADNEFLPHSQVSRAVMATMLVRSLEYLESQDQTLWIENYDGTAVEGVLLDYSGGRLVLRDNQGFQRTYTIPAEAEIATSKGDKVLSADQAGSRVRIQMRDGAIVRVTVYNLTGTTVQQAVVKNYSTTNGNRFLQIIDVKTKETSTLILPQNTEVSFTDGTKGTAASIGSSMFLTIVKDKAGKVTDVTAANATRTVDGVISSVTFGSTVNVYLTDEDDSTVQLSMDLDSLPQLLWGSTAISVDRLAAGMEVTVTVVGNEIQKIVAKDTTETVRGTLTTVLATSSGTTWTILDDTGLNHTLTLSPSVTIYHNGQMVLPSTVQAGDLISAKTVGDTILSVDLLTSNGDSSRKLTGTVLSVDTHDKQLTLLNSVSQRLVYVDVDSSVTILNAATGRTLRLSNLKADQVLTIYGSYTDASTFDAVTILIEG</sequence>
<dbReference type="PROSITE" id="PS51272">
    <property type="entry name" value="SLH"/>
    <property type="match status" value="2"/>
</dbReference>
<organism evidence="4 5">
    <name type="scientific">Candidatus Avoscillospira avistercoris</name>
    <dbReference type="NCBI Taxonomy" id="2840707"/>
    <lineage>
        <taxon>Bacteria</taxon>
        <taxon>Bacillati</taxon>
        <taxon>Bacillota</taxon>
        <taxon>Clostridia</taxon>
        <taxon>Eubacteriales</taxon>
        <taxon>Oscillospiraceae</taxon>
        <taxon>Oscillospiraceae incertae sedis</taxon>
        <taxon>Candidatus Avoscillospira</taxon>
    </lineage>
</organism>
<dbReference type="EMBL" id="DVJJ01000018">
    <property type="protein sequence ID" value="HIS63890.1"/>
    <property type="molecule type" value="Genomic_DNA"/>
</dbReference>
<keyword evidence="2" id="KW-0732">Signal</keyword>
<dbReference type="PANTHER" id="PTHR43308">
    <property type="entry name" value="OUTER MEMBRANE PROTEIN ALPHA-RELATED"/>
    <property type="match status" value="1"/>
</dbReference>
<dbReference type="Proteomes" id="UP000886741">
    <property type="component" value="Unassembled WGS sequence"/>
</dbReference>
<evidence type="ECO:0000313" key="5">
    <source>
        <dbReference type="Proteomes" id="UP000886741"/>
    </source>
</evidence>
<reference evidence="4" key="1">
    <citation type="submission" date="2020-10" db="EMBL/GenBank/DDBJ databases">
        <authorList>
            <person name="Gilroy R."/>
        </authorList>
    </citation>
    <scope>NUCLEOTIDE SEQUENCE</scope>
    <source>
        <strain evidence="4">ChiBcec16-1751</strain>
    </source>
</reference>
<evidence type="ECO:0000256" key="1">
    <source>
        <dbReference type="ARBA" id="ARBA00022737"/>
    </source>
</evidence>
<protein>
    <submittedName>
        <fullName evidence="4">S-layer homology domain-containing protein</fullName>
    </submittedName>
</protein>
<reference evidence="4" key="2">
    <citation type="journal article" date="2021" name="PeerJ">
        <title>Extensive microbial diversity within the chicken gut microbiome revealed by metagenomics and culture.</title>
        <authorList>
            <person name="Gilroy R."/>
            <person name="Ravi A."/>
            <person name="Getino M."/>
            <person name="Pursley I."/>
            <person name="Horton D.L."/>
            <person name="Alikhan N.F."/>
            <person name="Baker D."/>
            <person name="Gharbi K."/>
            <person name="Hall N."/>
            <person name="Watson M."/>
            <person name="Adriaenssens E.M."/>
            <person name="Foster-Nyarko E."/>
            <person name="Jarju S."/>
            <person name="Secka A."/>
            <person name="Antonio M."/>
            <person name="Oren A."/>
            <person name="Chaudhuri R.R."/>
            <person name="La Ragione R."/>
            <person name="Hildebrand F."/>
            <person name="Pallen M.J."/>
        </authorList>
    </citation>
    <scope>NUCLEOTIDE SEQUENCE</scope>
    <source>
        <strain evidence="4">ChiBcec16-1751</strain>
    </source>
</reference>
<feature type="domain" description="SLH" evidence="3">
    <location>
        <begin position="22"/>
        <end position="85"/>
    </location>
</feature>
<dbReference type="InterPro" id="IPR051465">
    <property type="entry name" value="Cell_Envelope_Struct_Comp"/>
</dbReference>